<reference evidence="1" key="2">
    <citation type="journal article" date="2010" name="Nature">
        <title>Comparative genomics reveals mobile pathogenicity chromosomes in Fusarium.</title>
        <authorList>
            <person name="Ma L.J."/>
            <person name="van der Does H.C."/>
            <person name="Borkovich K.A."/>
            <person name="Coleman J.J."/>
            <person name="Daboussi M.J."/>
            <person name="Di Pietro A."/>
            <person name="Dufresne M."/>
            <person name="Freitag M."/>
            <person name="Grabherr M."/>
            <person name="Henrissat B."/>
            <person name="Houterman P.M."/>
            <person name="Kang S."/>
            <person name="Shim W.B."/>
            <person name="Woloshuk C."/>
            <person name="Xie X."/>
            <person name="Xu J.R."/>
            <person name="Antoniw J."/>
            <person name="Baker S.E."/>
            <person name="Bluhm B.H."/>
            <person name="Breakspear A."/>
            <person name="Brown D.W."/>
            <person name="Butchko R.A."/>
            <person name="Chapman S."/>
            <person name="Coulson R."/>
            <person name="Coutinho P.M."/>
            <person name="Danchin E.G."/>
            <person name="Diener A."/>
            <person name="Gale L.R."/>
            <person name="Gardiner D.M."/>
            <person name="Goff S."/>
            <person name="Hammond-Kosack K.E."/>
            <person name="Hilburn K."/>
            <person name="Hua-Van A."/>
            <person name="Jonkers W."/>
            <person name="Kazan K."/>
            <person name="Kodira C.D."/>
            <person name="Koehrsen M."/>
            <person name="Kumar L."/>
            <person name="Lee Y.H."/>
            <person name="Li L."/>
            <person name="Manners J.M."/>
            <person name="Miranda-Saavedra D."/>
            <person name="Mukherjee M."/>
            <person name="Park G."/>
            <person name="Park J."/>
            <person name="Park S.Y."/>
            <person name="Proctor R.H."/>
            <person name="Regev A."/>
            <person name="Ruiz-Roldan M.C."/>
            <person name="Sain D."/>
            <person name="Sakthikumar S."/>
            <person name="Sykes S."/>
            <person name="Schwartz D.C."/>
            <person name="Turgeon B.G."/>
            <person name="Wapinski I."/>
            <person name="Yoder O."/>
            <person name="Young S."/>
            <person name="Zeng Q."/>
            <person name="Zhou S."/>
            <person name="Galagan J."/>
            <person name="Cuomo C.A."/>
            <person name="Kistler H.C."/>
            <person name="Rep M."/>
        </authorList>
    </citation>
    <scope>NUCLEOTIDE SEQUENCE [LARGE SCALE GENOMIC DNA]</scope>
    <source>
        <strain evidence="1">4287</strain>
    </source>
</reference>
<organism evidence="1 2">
    <name type="scientific">Fusarium oxysporum f. sp. lycopersici (strain 4287 / CBS 123668 / FGSC 9935 / NRRL 34936)</name>
    <name type="common">Fusarium vascular wilt of tomato</name>
    <dbReference type="NCBI Taxonomy" id="426428"/>
    <lineage>
        <taxon>Eukaryota</taxon>
        <taxon>Fungi</taxon>
        <taxon>Dikarya</taxon>
        <taxon>Ascomycota</taxon>
        <taxon>Pezizomycotina</taxon>
        <taxon>Sordariomycetes</taxon>
        <taxon>Hypocreomycetidae</taxon>
        <taxon>Hypocreales</taxon>
        <taxon>Nectriaceae</taxon>
        <taxon>Fusarium</taxon>
        <taxon>Fusarium oxysporum species complex</taxon>
    </lineage>
</organism>
<gene>
    <name evidence="1" type="ORF">FOXG_20361</name>
</gene>
<dbReference type="EMBL" id="DS231708">
    <property type="protein sequence ID" value="KNB10569.1"/>
    <property type="molecule type" value="Genomic_DNA"/>
</dbReference>
<reference evidence="1" key="1">
    <citation type="submission" date="2007-04" db="EMBL/GenBank/DDBJ databases">
        <authorList>
            <consortium name="The Broad Institute Genome Sequencing Platform"/>
            <person name="Birren B."/>
            <person name="Lander E."/>
            <person name="Galagan J."/>
            <person name="Nusbaum C."/>
            <person name="Devon K."/>
            <person name="Ma L.-J."/>
            <person name="Jaffe D."/>
            <person name="Butler J."/>
            <person name="Alvarez P."/>
            <person name="Gnerre S."/>
            <person name="Grabherr M."/>
            <person name="Kleber M."/>
            <person name="Mauceli E."/>
            <person name="Brockman W."/>
            <person name="MacCallum I.A."/>
            <person name="Young S."/>
            <person name="LaButti K."/>
            <person name="DeCaprio D."/>
            <person name="Crawford M."/>
            <person name="Koehrsen M."/>
            <person name="Engels R."/>
            <person name="Montgomery P."/>
            <person name="Pearson M."/>
            <person name="Howarth C."/>
            <person name="Larson L."/>
            <person name="White J."/>
            <person name="O'Leary S."/>
            <person name="Kodira C."/>
            <person name="Zeng Q."/>
            <person name="Yandava C."/>
            <person name="Alvarado L."/>
            <person name="Kistler C."/>
            <person name="Shim W.-B."/>
            <person name="Kang S."/>
            <person name="Woloshuk C."/>
        </authorList>
    </citation>
    <scope>NUCLEOTIDE SEQUENCE</scope>
    <source>
        <strain evidence="1">4287</strain>
    </source>
</reference>
<protein>
    <submittedName>
        <fullName evidence="1">Uncharacterized protein</fullName>
    </submittedName>
</protein>
<name>A0A0J9VH44_FUSO4</name>
<dbReference type="VEuPathDB" id="FungiDB:FOXG_20361"/>
<evidence type="ECO:0000313" key="1">
    <source>
        <dbReference type="EMBL" id="KNB10569.1"/>
    </source>
</evidence>
<dbReference type="Proteomes" id="UP000009097">
    <property type="component" value="Unassembled WGS sequence"/>
</dbReference>
<sequence length="52" mass="5602">MTSMEAAEKTLISWSFRDDTYVGAIGAEKKVGLEEGLEQSEGRGGIGFMCQS</sequence>
<dbReference type="RefSeq" id="XP_018248614.1">
    <property type="nucleotide sequence ID" value="XM_018400642.1"/>
</dbReference>
<dbReference type="GeneID" id="28961067"/>
<dbReference type="KEGG" id="fox:FOXG_20361"/>
<accession>A0A0J9VH44</accession>
<dbReference type="AlphaFoldDB" id="A0A0J9VH44"/>
<evidence type="ECO:0000313" key="2">
    <source>
        <dbReference type="Proteomes" id="UP000009097"/>
    </source>
</evidence>
<proteinExistence type="predicted"/>